<organism evidence="1 2">
    <name type="scientific">Cellulosilyticum lentocellum (strain ATCC 49066 / DSM 5427 / NCIMB 11756 / RHM5)</name>
    <name type="common">Clostridium lentocellum</name>
    <dbReference type="NCBI Taxonomy" id="642492"/>
    <lineage>
        <taxon>Bacteria</taxon>
        <taxon>Bacillati</taxon>
        <taxon>Bacillota</taxon>
        <taxon>Clostridia</taxon>
        <taxon>Lachnospirales</taxon>
        <taxon>Cellulosilyticaceae</taxon>
        <taxon>Cellulosilyticum</taxon>
    </lineage>
</organism>
<dbReference type="KEGG" id="cle:Clole_0125"/>
<dbReference type="STRING" id="642492.Clole_0125"/>
<protein>
    <recommendedName>
        <fullName evidence="3">Lipoprotein</fullName>
    </recommendedName>
</protein>
<evidence type="ECO:0000313" key="1">
    <source>
        <dbReference type="EMBL" id="ADZ81882.1"/>
    </source>
</evidence>
<dbReference type="Proteomes" id="UP000008467">
    <property type="component" value="Chromosome"/>
</dbReference>
<name>F2JH67_CELLD</name>
<dbReference type="PROSITE" id="PS51257">
    <property type="entry name" value="PROKAR_LIPOPROTEIN"/>
    <property type="match status" value="1"/>
</dbReference>
<proteinExistence type="predicted"/>
<reference evidence="1 2" key="1">
    <citation type="journal article" date="2011" name="J. Bacteriol.">
        <title>Complete genome sequence of the cellulose-degrading bacterium Cellulosilyticum lentocellum.</title>
        <authorList>
            <consortium name="US DOE Joint Genome Institute"/>
            <person name="Miller D.A."/>
            <person name="Suen G."/>
            <person name="Bruce D."/>
            <person name="Copeland A."/>
            <person name="Cheng J.F."/>
            <person name="Detter C."/>
            <person name="Goodwin L.A."/>
            <person name="Han C.S."/>
            <person name="Hauser L.J."/>
            <person name="Land M.L."/>
            <person name="Lapidus A."/>
            <person name="Lucas S."/>
            <person name="Meincke L."/>
            <person name="Pitluck S."/>
            <person name="Tapia R."/>
            <person name="Teshima H."/>
            <person name="Woyke T."/>
            <person name="Fox B.G."/>
            <person name="Angert E.R."/>
            <person name="Currie C.R."/>
        </authorList>
    </citation>
    <scope>NUCLEOTIDE SEQUENCE [LARGE SCALE GENOMIC DNA]</scope>
    <source>
        <strain evidence="2">ATCC 49066 / DSM 5427 / NCIMB 11756 / RHM5</strain>
    </source>
</reference>
<evidence type="ECO:0000313" key="2">
    <source>
        <dbReference type="Proteomes" id="UP000008467"/>
    </source>
</evidence>
<dbReference type="HOGENOM" id="CLU_147843_0_0_9"/>
<accession>F2JH67</accession>
<dbReference type="AlphaFoldDB" id="F2JH67"/>
<dbReference type="EMBL" id="CP002582">
    <property type="protein sequence ID" value="ADZ81882.1"/>
    <property type="molecule type" value="Genomic_DNA"/>
</dbReference>
<dbReference type="eggNOG" id="ENOG5033K9Z">
    <property type="taxonomic scope" value="Bacteria"/>
</dbReference>
<gene>
    <name evidence="1" type="ordered locus">Clole_0125</name>
</gene>
<evidence type="ECO:0008006" key="3">
    <source>
        <dbReference type="Google" id="ProtNLM"/>
    </source>
</evidence>
<sequence>MKKSINLLLTLLLVTLGCSNKEIIEHHYTYSGENESWHVEYRVDNIITFTEGNGKLDTTSEKDRLLTATYKKNLSDLSEVKNLSISYEYSHGGGSLSENYDEAPPTDTIFTIRSGSTGGVVEIKQESIQVTITMDGKEQILDLKNND</sequence>
<keyword evidence="2" id="KW-1185">Reference proteome</keyword>
<dbReference type="RefSeq" id="WP_013655183.1">
    <property type="nucleotide sequence ID" value="NC_015275.1"/>
</dbReference>